<organism evidence="2 3">
    <name type="scientific">Bacillus solimangrovi</name>
    <dbReference type="NCBI Taxonomy" id="1305675"/>
    <lineage>
        <taxon>Bacteria</taxon>
        <taxon>Bacillati</taxon>
        <taxon>Bacillota</taxon>
        <taxon>Bacilli</taxon>
        <taxon>Bacillales</taxon>
        <taxon>Bacillaceae</taxon>
        <taxon>Bacillus</taxon>
    </lineage>
</organism>
<evidence type="ECO:0000313" key="2">
    <source>
        <dbReference type="EMBL" id="OEH94354.1"/>
    </source>
</evidence>
<feature type="compositionally biased region" description="Basic and acidic residues" evidence="1">
    <location>
        <begin position="20"/>
        <end position="30"/>
    </location>
</feature>
<dbReference type="RefSeq" id="WP_069715710.1">
    <property type="nucleotide sequence ID" value="NZ_MJEH01000003.1"/>
</dbReference>
<proteinExistence type="predicted"/>
<feature type="compositionally biased region" description="Polar residues" evidence="1">
    <location>
        <begin position="1"/>
        <end position="19"/>
    </location>
</feature>
<keyword evidence="3" id="KW-1185">Reference proteome</keyword>
<reference evidence="2 3" key="1">
    <citation type="submission" date="2016-08" db="EMBL/GenBank/DDBJ databases">
        <title>Genome of Bacillus solimangrovi GH2-4.</title>
        <authorList>
            <person name="Lim S."/>
            <person name="Kim B.-C."/>
        </authorList>
    </citation>
    <scope>NUCLEOTIDE SEQUENCE [LARGE SCALE GENOMIC DNA]</scope>
    <source>
        <strain evidence="2 3">GH2-4</strain>
    </source>
</reference>
<name>A0A1E5LJV1_9BACI</name>
<dbReference type="OrthoDB" id="9966218at2"/>
<protein>
    <submittedName>
        <fullName evidence="2">Uncharacterized protein</fullName>
    </submittedName>
</protein>
<sequence>MNISSNVYKPSFSHQNVSKQRTEKTIESDQKDNGFALNQLNDTSTLNIKKEKKVIKQIDSRNFLKFPPENASEEVKEAFDNLSEAEKKAFSPLHVLHMVRQLTPGGYNSFLNQINGLHKSLTDGSLKTVQMYNDFFNKKDFSYEQFASEMIRAWEKSKQFNSPENYQERKAALVRFQKNLLEKGDN</sequence>
<evidence type="ECO:0000256" key="1">
    <source>
        <dbReference type="SAM" id="MobiDB-lite"/>
    </source>
</evidence>
<comment type="caution">
    <text evidence="2">The sequence shown here is derived from an EMBL/GenBank/DDBJ whole genome shotgun (WGS) entry which is preliminary data.</text>
</comment>
<feature type="region of interest" description="Disordered" evidence="1">
    <location>
        <begin position="1"/>
        <end position="30"/>
    </location>
</feature>
<dbReference type="Proteomes" id="UP000095209">
    <property type="component" value="Unassembled WGS sequence"/>
</dbReference>
<evidence type="ECO:0000313" key="3">
    <source>
        <dbReference type="Proteomes" id="UP000095209"/>
    </source>
</evidence>
<accession>A0A1E5LJV1</accession>
<dbReference type="AlphaFoldDB" id="A0A1E5LJV1"/>
<gene>
    <name evidence="2" type="ORF">BFG57_08850</name>
</gene>
<dbReference type="STRING" id="1305675.BFG57_08850"/>
<dbReference type="EMBL" id="MJEH01000003">
    <property type="protein sequence ID" value="OEH94354.1"/>
    <property type="molecule type" value="Genomic_DNA"/>
</dbReference>